<sequence length="393" mass="42528">MPRTVTLALLDADGALLGALPPVEVEVPWWQETASVIAAVQERFGIDVSVLRLLHAPEHFPGGEVTYLAQTTDPTTSLPATRAVDVDLSDHPLRPDYAKPGGPDRSLDWAAERLHELEFGPIGAATQMRTWNLSAIWRLEAAAGTVWLKQVPAFFAHEPVVLRWLAAEGFGLSVPIQLATDGSRMLLAELPGVDLYAAGLGVRASIAATHHHIQIEAAAEVTRLIGLGVPDLRGPRLTEVVTRVTDWYAESDPALEALVAGLPERWAAIDECGLPDTLVHGDLHPGNARGDEVHQAILDWGDSFVGHPGFDILRMTERVTEPDAAALVEAWATRWQHAVPGCDPVKAIDLLRPVAALRNAATYARFLANIEPSEHPYHAGDVPFWLRQAALAA</sequence>
<keyword evidence="3" id="KW-1185">Reference proteome</keyword>
<dbReference type="SUPFAM" id="SSF56112">
    <property type="entry name" value="Protein kinase-like (PK-like)"/>
    <property type="match status" value="1"/>
</dbReference>
<reference evidence="3" key="1">
    <citation type="journal article" date="2019" name="Int. J. Syst. Evol. Microbiol.">
        <title>The Global Catalogue of Microorganisms (GCM) 10K type strain sequencing project: providing services to taxonomists for standard genome sequencing and annotation.</title>
        <authorList>
            <consortium name="The Broad Institute Genomics Platform"/>
            <consortium name="The Broad Institute Genome Sequencing Center for Infectious Disease"/>
            <person name="Wu L."/>
            <person name="Ma J."/>
        </authorList>
    </citation>
    <scope>NUCLEOTIDE SEQUENCE [LARGE SCALE GENOMIC DNA]</scope>
    <source>
        <strain evidence="3">CGMCC 4.7289</strain>
    </source>
</reference>
<evidence type="ECO:0000313" key="3">
    <source>
        <dbReference type="Proteomes" id="UP001595816"/>
    </source>
</evidence>
<evidence type="ECO:0000313" key="2">
    <source>
        <dbReference type="EMBL" id="MFC4132825.1"/>
    </source>
</evidence>
<comment type="caution">
    <text evidence="2">The sequence shown here is derived from an EMBL/GenBank/DDBJ whole genome shotgun (WGS) entry which is preliminary data.</text>
</comment>
<name>A0ABV8LP83_9ACTN</name>
<organism evidence="2 3">
    <name type="scientific">Hamadaea flava</name>
    <dbReference type="NCBI Taxonomy" id="1742688"/>
    <lineage>
        <taxon>Bacteria</taxon>
        <taxon>Bacillati</taxon>
        <taxon>Actinomycetota</taxon>
        <taxon>Actinomycetes</taxon>
        <taxon>Micromonosporales</taxon>
        <taxon>Micromonosporaceae</taxon>
        <taxon>Hamadaea</taxon>
    </lineage>
</organism>
<feature type="domain" description="Aminoglycoside phosphotransferase" evidence="1">
    <location>
        <begin position="149"/>
        <end position="338"/>
    </location>
</feature>
<evidence type="ECO:0000259" key="1">
    <source>
        <dbReference type="Pfam" id="PF01636"/>
    </source>
</evidence>
<dbReference type="InterPro" id="IPR002575">
    <property type="entry name" value="Aminoglycoside_PTrfase"/>
</dbReference>
<dbReference type="EMBL" id="JBHSAY010000009">
    <property type="protein sequence ID" value="MFC4132825.1"/>
    <property type="molecule type" value="Genomic_DNA"/>
</dbReference>
<dbReference type="Proteomes" id="UP001595816">
    <property type="component" value="Unassembled WGS sequence"/>
</dbReference>
<protein>
    <submittedName>
        <fullName evidence="2">Phosphotransferase</fullName>
    </submittedName>
</protein>
<dbReference type="Pfam" id="PF01636">
    <property type="entry name" value="APH"/>
    <property type="match status" value="1"/>
</dbReference>
<dbReference type="InterPro" id="IPR011009">
    <property type="entry name" value="Kinase-like_dom_sf"/>
</dbReference>
<accession>A0ABV8LP83</accession>
<dbReference type="RefSeq" id="WP_253752488.1">
    <property type="nucleotide sequence ID" value="NZ_JAMZDZ010000001.1"/>
</dbReference>
<proteinExistence type="predicted"/>
<gene>
    <name evidence="2" type="ORF">ACFOZ4_19625</name>
</gene>
<dbReference type="Gene3D" id="3.90.1200.10">
    <property type="match status" value="1"/>
</dbReference>